<proteinExistence type="predicted"/>
<dbReference type="Proteomes" id="UP000001194">
    <property type="component" value="Unassembled WGS sequence"/>
</dbReference>
<organism evidence="4">
    <name type="scientific">Laccaria bicolor (strain S238N-H82 / ATCC MYA-4686)</name>
    <name type="common">Bicoloured deceiver</name>
    <name type="synonym">Laccaria laccata var. bicolor</name>
    <dbReference type="NCBI Taxonomy" id="486041"/>
    <lineage>
        <taxon>Eukaryota</taxon>
        <taxon>Fungi</taxon>
        <taxon>Dikarya</taxon>
        <taxon>Basidiomycota</taxon>
        <taxon>Agaricomycotina</taxon>
        <taxon>Agaricomycetes</taxon>
        <taxon>Agaricomycetidae</taxon>
        <taxon>Agaricales</taxon>
        <taxon>Agaricineae</taxon>
        <taxon>Hydnangiaceae</taxon>
        <taxon>Laccaria</taxon>
    </lineage>
</organism>
<evidence type="ECO:0000256" key="1">
    <source>
        <dbReference type="SAM" id="MobiDB-lite"/>
    </source>
</evidence>
<dbReference type="OrthoDB" id="18529at2759"/>
<dbReference type="InParanoid" id="B0DNS0"/>
<dbReference type="Pfam" id="PF18126">
    <property type="entry name" value="Mitoc_mL59"/>
    <property type="match status" value="1"/>
</dbReference>
<evidence type="ECO:0000313" key="3">
    <source>
        <dbReference type="EMBL" id="EDR03701.1"/>
    </source>
</evidence>
<feature type="compositionally biased region" description="Basic residues" evidence="1">
    <location>
        <begin position="220"/>
        <end position="229"/>
    </location>
</feature>
<dbReference type="PANTHER" id="PTHR28041">
    <property type="entry name" value="54S RIBOSOMAL PROTEIN L25, MITOCHONDRIAL"/>
    <property type="match status" value="1"/>
</dbReference>
<reference evidence="3 4" key="1">
    <citation type="journal article" date="2008" name="Nature">
        <title>The genome of Laccaria bicolor provides insights into mycorrhizal symbiosis.</title>
        <authorList>
            <person name="Martin F."/>
            <person name="Aerts A."/>
            <person name="Ahren D."/>
            <person name="Brun A."/>
            <person name="Danchin E.G.J."/>
            <person name="Duchaussoy F."/>
            <person name="Gibon J."/>
            <person name="Kohler A."/>
            <person name="Lindquist E."/>
            <person name="Pereda V."/>
            <person name="Salamov A."/>
            <person name="Shapiro H.J."/>
            <person name="Wuyts J."/>
            <person name="Blaudez D."/>
            <person name="Buee M."/>
            <person name="Brokstein P."/>
            <person name="Canbaeck B."/>
            <person name="Cohen D."/>
            <person name="Courty P.E."/>
            <person name="Coutinho P.M."/>
            <person name="Delaruelle C."/>
            <person name="Detter J.C."/>
            <person name="Deveau A."/>
            <person name="DiFazio S."/>
            <person name="Duplessis S."/>
            <person name="Fraissinet-Tachet L."/>
            <person name="Lucic E."/>
            <person name="Frey-Klett P."/>
            <person name="Fourrey C."/>
            <person name="Feussner I."/>
            <person name="Gay G."/>
            <person name="Grimwood J."/>
            <person name="Hoegger P.J."/>
            <person name="Jain P."/>
            <person name="Kilaru S."/>
            <person name="Labbe J."/>
            <person name="Lin Y.C."/>
            <person name="Legue V."/>
            <person name="Le Tacon F."/>
            <person name="Marmeisse R."/>
            <person name="Melayah D."/>
            <person name="Montanini B."/>
            <person name="Muratet M."/>
            <person name="Nehls U."/>
            <person name="Niculita-Hirzel H."/>
            <person name="Oudot-Le Secq M.P."/>
            <person name="Peter M."/>
            <person name="Quesneville H."/>
            <person name="Rajashekar B."/>
            <person name="Reich M."/>
            <person name="Rouhier N."/>
            <person name="Schmutz J."/>
            <person name="Yin T."/>
            <person name="Chalot M."/>
            <person name="Henrissat B."/>
            <person name="Kuees U."/>
            <person name="Lucas S."/>
            <person name="Van de Peer Y."/>
            <person name="Podila G.K."/>
            <person name="Polle A."/>
            <person name="Pukkila P.J."/>
            <person name="Richardson P.M."/>
            <person name="Rouze P."/>
            <person name="Sanders I.R."/>
            <person name="Stajich J.E."/>
            <person name="Tunlid A."/>
            <person name="Tuskan G."/>
            <person name="Grigoriev I.V."/>
        </authorList>
    </citation>
    <scope>NUCLEOTIDE SEQUENCE [LARGE SCALE GENOMIC DNA]</scope>
    <source>
        <strain evidence="4">S238N-H82 / ATCC MYA-4686</strain>
    </source>
</reference>
<dbReference type="GeneID" id="6081176"/>
<dbReference type="RefSeq" id="XP_001885554.1">
    <property type="nucleotide sequence ID" value="XM_001885519.1"/>
</dbReference>
<dbReference type="InterPro" id="IPR037507">
    <property type="entry name" value="Ribosomal_mL59"/>
</dbReference>
<dbReference type="STRING" id="486041.B0DNS0"/>
<dbReference type="InterPro" id="IPR040922">
    <property type="entry name" value="Ribosomal_mL59_dom"/>
</dbReference>
<dbReference type="AlphaFoldDB" id="B0DNS0"/>
<dbReference type="HOGENOM" id="CLU_058283_0_0_1"/>
<sequence length="244" mass="28641">MSAVAAAAKQAVKRFRYREFEGALSHEKRFGQPPEITNPSTDWHLWRVPNPFVPWRHPKNGRYHQPKYSLRRQVELVKKARISGTLHLLPPGIKTPKYVVPPPVETPAAPTPEVAETSAGATEVEKQMSKKKLLVKRLDKFFDRLSEAPFDWYVGQGREEREEARVKKVLEKPGAELGTRLYAGKKRMFKGHKWERVKAHRERRQNILMRDMKKRVYNYKNYYKRRRPNPLKPPRTTKAPKLPF</sequence>
<protein>
    <submittedName>
        <fullName evidence="3">Predicted protein</fullName>
    </submittedName>
</protein>
<gene>
    <name evidence="3" type="ORF">LACBIDRAFT_306808</name>
</gene>
<feature type="domain" description="Large ribosomal subunit protein mL59" evidence="2">
    <location>
        <begin position="10"/>
        <end position="221"/>
    </location>
</feature>
<feature type="region of interest" description="Disordered" evidence="1">
    <location>
        <begin position="220"/>
        <end position="244"/>
    </location>
</feature>
<dbReference type="PANTHER" id="PTHR28041:SF1">
    <property type="entry name" value="LARGE RIBOSOMAL SUBUNIT PROTEIN ML59"/>
    <property type="match status" value="1"/>
</dbReference>
<keyword evidence="4" id="KW-1185">Reference proteome</keyword>
<dbReference type="GO" id="GO:0005762">
    <property type="term" value="C:mitochondrial large ribosomal subunit"/>
    <property type="evidence" value="ECO:0007669"/>
    <property type="project" value="InterPro"/>
</dbReference>
<dbReference type="EMBL" id="DS547122">
    <property type="protein sequence ID" value="EDR03701.1"/>
    <property type="molecule type" value="Genomic_DNA"/>
</dbReference>
<evidence type="ECO:0000259" key="2">
    <source>
        <dbReference type="Pfam" id="PF18126"/>
    </source>
</evidence>
<name>B0DNS0_LACBS</name>
<evidence type="ECO:0000313" key="4">
    <source>
        <dbReference type="Proteomes" id="UP000001194"/>
    </source>
</evidence>
<dbReference type="GO" id="GO:0003735">
    <property type="term" value="F:structural constituent of ribosome"/>
    <property type="evidence" value="ECO:0007669"/>
    <property type="project" value="InterPro"/>
</dbReference>
<dbReference type="KEGG" id="lbc:LACBIDRAFT_306808"/>
<accession>B0DNS0</accession>